<dbReference type="AlphaFoldDB" id="A0A1M5ETK0"/>
<dbReference type="SUPFAM" id="SSF52540">
    <property type="entry name" value="P-loop containing nucleoside triphosphate hydrolases"/>
    <property type="match status" value="1"/>
</dbReference>
<dbReference type="PANTHER" id="PTHR48419">
    <property type="entry name" value="SULFOTRANSFERASE DOMAIN-CONTAINING PROTEIN"/>
    <property type="match status" value="1"/>
</dbReference>
<dbReference type="Proteomes" id="UP000184076">
    <property type="component" value="Unassembled WGS sequence"/>
</dbReference>
<dbReference type="EMBL" id="FQVB01000028">
    <property type="protein sequence ID" value="SHF82456.1"/>
    <property type="molecule type" value="Genomic_DNA"/>
</dbReference>
<gene>
    <name evidence="1" type="ORF">SAMN02745206_02733</name>
</gene>
<dbReference type="PANTHER" id="PTHR48419:SF1">
    <property type="entry name" value="SULFOTRANSFERASE DOMAIN-CONTAINING PROTEIN"/>
    <property type="match status" value="1"/>
</dbReference>
<evidence type="ECO:0000313" key="2">
    <source>
        <dbReference type="Proteomes" id="UP000184076"/>
    </source>
</evidence>
<organism evidence="1 2">
    <name type="scientific">Desulfacinum infernum DSM 9756</name>
    <dbReference type="NCBI Taxonomy" id="1121391"/>
    <lineage>
        <taxon>Bacteria</taxon>
        <taxon>Pseudomonadati</taxon>
        <taxon>Thermodesulfobacteriota</taxon>
        <taxon>Syntrophobacteria</taxon>
        <taxon>Syntrophobacterales</taxon>
        <taxon>Syntrophobacteraceae</taxon>
        <taxon>Desulfacinum</taxon>
    </lineage>
</organism>
<sequence length="240" mass="28082">MALWAVPRSVSTAFERMMMERGDFTVLHEPFSHYYYYSTERVSRRFDQEPGRPEYAFARVLESIERKAQDGPVFFKDMAYHVGPHLDEDLLRRFVNVFLIRDPARALPSLFHVWPDFTWEEAGYEALDRAFRMASEITGRTPLVLDAADLLEHPKELVEAFCRFVGIEFMPEALEWQPGDRPEWKVWSSQGWHDEAASRSGFKKGGTKRYTPVDGHPHLAEAYEKALPIYQRMYAERVKV</sequence>
<evidence type="ECO:0000313" key="1">
    <source>
        <dbReference type="EMBL" id="SHF82456.1"/>
    </source>
</evidence>
<evidence type="ECO:0008006" key="3">
    <source>
        <dbReference type="Google" id="ProtNLM"/>
    </source>
</evidence>
<dbReference type="Gene3D" id="3.40.50.300">
    <property type="entry name" value="P-loop containing nucleotide triphosphate hydrolases"/>
    <property type="match status" value="1"/>
</dbReference>
<dbReference type="InterPro" id="IPR027417">
    <property type="entry name" value="P-loop_NTPase"/>
</dbReference>
<reference evidence="2" key="1">
    <citation type="submission" date="2016-11" db="EMBL/GenBank/DDBJ databases">
        <authorList>
            <person name="Varghese N."/>
            <person name="Submissions S."/>
        </authorList>
    </citation>
    <scope>NUCLEOTIDE SEQUENCE [LARGE SCALE GENOMIC DNA]</scope>
    <source>
        <strain evidence="2">DSM 9756</strain>
    </source>
</reference>
<dbReference type="STRING" id="1121391.SAMN02745206_02733"/>
<keyword evidence="2" id="KW-1185">Reference proteome</keyword>
<dbReference type="Pfam" id="PF19798">
    <property type="entry name" value="Sulfotransfer_5"/>
    <property type="match status" value="1"/>
</dbReference>
<accession>A0A1M5ETK0</accession>
<name>A0A1M5ETK0_9BACT</name>
<protein>
    <recommendedName>
        <fullName evidence="3">Sulfotransferase family protein</fullName>
    </recommendedName>
</protein>
<proteinExistence type="predicted"/>
<dbReference type="InterPro" id="IPR053226">
    <property type="entry name" value="Pyrrolopyrazine_biosynth_F"/>
</dbReference>